<evidence type="ECO:0000313" key="6">
    <source>
        <dbReference type="EMBL" id="MBD2841515.1"/>
    </source>
</evidence>
<dbReference type="PROSITE" id="PS51898">
    <property type="entry name" value="TYR_RECOMBINASE"/>
    <property type="match status" value="1"/>
</dbReference>
<accession>A0ABR8KPW1</accession>
<dbReference type="Pfam" id="PF20172">
    <property type="entry name" value="DUF6538"/>
    <property type="match status" value="1"/>
</dbReference>
<dbReference type="EMBL" id="JACXLC010000001">
    <property type="protein sequence ID" value="MBD2841515.1"/>
    <property type="molecule type" value="Genomic_DNA"/>
</dbReference>
<dbReference type="Gene3D" id="1.10.443.10">
    <property type="entry name" value="Intergrase catalytic core"/>
    <property type="match status" value="1"/>
</dbReference>
<dbReference type="InterPro" id="IPR010998">
    <property type="entry name" value="Integrase_recombinase_N"/>
</dbReference>
<evidence type="ECO:0000256" key="4">
    <source>
        <dbReference type="SAM" id="Coils"/>
    </source>
</evidence>
<keyword evidence="7" id="KW-1185">Reference proteome</keyword>
<dbReference type="InterPro" id="IPR046668">
    <property type="entry name" value="DUF6538"/>
</dbReference>
<evidence type="ECO:0000256" key="3">
    <source>
        <dbReference type="ARBA" id="ARBA00023172"/>
    </source>
</evidence>
<dbReference type="InterPro" id="IPR050090">
    <property type="entry name" value="Tyrosine_recombinase_XerCD"/>
</dbReference>
<dbReference type="InterPro" id="IPR013762">
    <property type="entry name" value="Integrase-like_cat_sf"/>
</dbReference>
<keyword evidence="4" id="KW-0175">Coiled coil</keyword>
<evidence type="ECO:0000313" key="7">
    <source>
        <dbReference type="Proteomes" id="UP000635384"/>
    </source>
</evidence>
<keyword evidence="3" id="KW-0233">DNA recombination</keyword>
<dbReference type="Proteomes" id="UP000635384">
    <property type="component" value="Unassembled WGS sequence"/>
</dbReference>
<keyword evidence="2" id="KW-0238">DNA-binding</keyword>
<dbReference type="PANTHER" id="PTHR30349">
    <property type="entry name" value="PHAGE INTEGRASE-RELATED"/>
    <property type="match status" value="1"/>
</dbReference>
<gene>
    <name evidence="6" type="ORF">IB285_04485</name>
</gene>
<dbReference type="PANTHER" id="PTHR30349:SF88">
    <property type="entry name" value="BLL1584 PROTEIN"/>
    <property type="match status" value="1"/>
</dbReference>
<comment type="caution">
    <text evidence="6">The sequence shown here is derived from an EMBL/GenBank/DDBJ whole genome shotgun (WGS) entry which is preliminary data.</text>
</comment>
<dbReference type="SUPFAM" id="SSF56349">
    <property type="entry name" value="DNA breaking-rejoining enzymes"/>
    <property type="match status" value="1"/>
</dbReference>
<evidence type="ECO:0000259" key="5">
    <source>
        <dbReference type="PROSITE" id="PS51898"/>
    </source>
</evidence>
<evidence type="ECO:0000256" key="2">
    <source>
        <dbReference type="ARBA" id="ARBA00023125"/>
    </source>
</evidence>
<dbReference type="Gene3D" id="1.10.150.130">
    <property type="match status" value="1"/>
</dbReference>
<sequence length="482" mass="53809">MCTYLLRIGPKYYFRRQVPKDLVGQFQTATGKPRTEWRHTLDTDDREEAKRLLRPHAADTDKLIDEARSRLAVAQEEAALETRQDSAQARKEAEEAKAADAVQRRTEARYEARSEYRQLARERMLLSTVELTEEEASWRDLVKEREQELETLREAVEGQRAFNDRLAVENDRTAGRIPLMALFERYAETGAASSVVISKWRPKVRSLIEHLGHDDAARVTRADLTGWIASLVAKGLAKKTITGQYLAAVRLTLSIAHDDGFIPDNPAKGLTVRAPKAAKLRSRDLSDAEARTILEASLQPPPDSLAQSHALARRWVPWIMAYTGARVAEVCQLRRTDLREEGGIPVIVITPEAGPVKTHEARTVPLHPHLVEQGIMRLSKPGDETPLFYDTGTGSEINPAPKLRAARIGEWVRSLGVEAPQPNHSWRHRFKTVARGAGIEAATMDVLQGHAPSNEGGRYGETPLAILHEAVKSLPRYEIDGA</sequence>
<protein>
    <submittedName>
        <fullName evidence="6">Tyrosine-type recombinase/integrase</fullName>
    </submittedName>
</protein>
<dbReference type="InterPro" id="IPR011010">
    <property type="entry name" value="DNA_brk_join_enz"/>
</dbReference>
<name>A0ABR8KPW1_9SPHN</name>
<keyword evidence="1" id="KW-0229">DNA integration</keyword>
<proteinExistence type="predicted"/>
<feature type="coiled-coil region" evidence="4">
    <location>
        <begin position="57"/>
        <end position="99"/>
    </location>
</feature>
<dbReference type="RefSeq" id="WP_190787053.1">
    <property type="nucleotide sequence ID" value="NZ_JACXLC010000001.1"/>
</dbReference>
<evidence type="ECO:0000256" key="1">
    <source>
        <dbReference type="ARBA" id="ARBA00022908"/>
    </source>
</evidence>
<reference evidence="6 7" key="1">
    <citation type="submission" date="2020-09" db="EMBL/GenBank/DDBJ databases">
        <authorList>
            <person name="Yoon J.-W."/>
        </authorList>
    </citation>
    <scope>NUCLEOTIDE SEQUENCE [LARGE SCALE GENOMIC DNA]</scope>
    <source>
        <strain evidence="6 7">KMU-140</strain>
    </source>
</reference>
<dbReference type="InterPro" id="IPR002104">
    <property type="entry name" value="Integrase_catalytic"/>
</dbReference>
<feature type="domain" description="Tyr recombinase" evidence="5">
    <location>
        <begin position="279"/>
        <end position="472"/>
    </location>
</feature>
<organism evidence="6 7">
    <name type="scientific">Erythrobacter rubeus</name>
    <dbReference type="NCBI Taxonomy" id="2760803"/>
    <lineage>
        <taxon>Bacteria</taxon>
        <taxon>Pseudomonadati</taxon>
        <taxon>Pseudomonadota</taxon>
        <taxon>Alphaproteobacteria</taxon>
        <taxon>Sphingomonadales</taxon>
        <taxon>Erythrobacteraceae</taxon>
        <taxon>Erythrobacter/Porphyrobacter group</taxon>
        <taxon>Erythrobacter</taxon>
    </lineage>
</organism>